<comment type="function">
    <text evidence="9">Required for the biogenesis of c-type cytochromes. Possible subunit of a heme lyase.</text>
</comment>
<feature type="transmembrane region" description="Helical" evidence="10">
    <location>
        <begin position="273"/>
        <end position="292"/>
    </location>
</feature>
<dbReference type="Proteomes" id="UP000814353">
    <property type="component" value="Unassembled WGS sequence"/>
</dbReference>
<feature type="transmembrane region" description="Helical" evidence="10">
    <location>
        <begin position="121"/>
        <end position="142"/>
    </location>
</feature>
<feature type="transmembrane region" description="Helical" evidence="10">
    <location>
        <begin position="209"/>
        <end position="229"/>
    </location>
</feature>
<evidence type="ECO:0000256" key="7">
    <source>
        <dbReference type="ARBA" id="ARBA00022989"/>
    </source>
</evidence>
<feature type="transmembrane region" description="Helical" evidence="10">
    <location>
        <begin position="617"/>
        <end position="637"/>
    </location>
</feature>
<dbReference type="Pfam" id="PF16327">
    <property type="entry name" value="CcmF_C"/>
    <property type="match status" value="1"/>
</dbReference>
<feature type="transmembrane region" description="Helical" evidence="10">
    <location>
        <begin position="312"/>
        <end position="331"/>
    </location>
</feature>
<reference evidence="13 15" key="2">
    <citation type="submission" date="2020-07" db="EMBL/GenBank/DDBJ databases">
        <title>Identification of Halomonas strains.</title>
        <authorList>
            <person name="Xiao Z."/>
            <person name="Shen J."/>
        </authorList>
    </citation>
    <scope>NUCLEOTIDE SEQUENCE [LARGE SCALE GENOMIC DNA]</scope>
    <source>
        <strain evidence="13 15">DSM 17331</strain>
    </source>
</reference>
<name>A0A7W0AD79_9GAMM</name>
<evidence type="ECO:0000256" key="9">
    <source>
        <dbReference type="ARBA" id="ARBA00037230"/>
    </source>
</evidence>
<dbReference type="NCBIfam" id="TIGR00353">
    <property type="entry name" value="nrfE"/>
    <property type="match status" value="1"/>
</dbReference>
<evidence type="ECO:0000313" key="13">
    <source>
        <dbReference type="EMBL" id="MBA2778016.1"/>
    </source>
</evidence>
<dbReference type="PRINTS" id="PR01410">
    <property type="entry name" value="CCBIOGENESIS"/>
</dbReference>
<dbReference type="GO" id="GO:0016829">
    <property type="term" value="F:lyase activity"/>
    <property type="evidence" value="ECO:0007669"/>
    <property type="project" value="UniProtKB-KW"/>
</dbReference>
<dbReference type="PRINTS" id="PR01411">
    <property type="entry name" value="CCMFBIOGNSIS"/>
</dbReference>
<dbReference type="EMBL" id="JACEFT010000002">
    <property type="protein sequence ID" value="MBA2778016.1"/>
    <property type="molecule type" value="Genomic_DNA"/>
</dbReference>
<evidence type="ECO:0000259" key="12">
    <source>
        <dbReference type="Pfam" id="PF16327"/>
    </source>
</evidence>
<proteinExistence type="inferred from homology"/>
<evidence type="ECO:0000256" key="6">
    <source>
        <dbReference type="ARBA" id="ARBA00022748"/>
    </source>
</evidence>
<feature type="transmembrane region" description="Helical" evidence="10">
    <location>
        <begin position="425"/>
        <end position="443"/>
    </location>
</feature>
<evidence type="ECO:0000256" key="3">
    <source>
        <dbReference type="ARBA" id="ARBA00022475"/>
    </source>
</evidence>
<feature type="transmembrane region" description="Helical" evidence="10">
    <location>
        <begin position="96"/>
        <end position="114"/>
    </location>
</feature>
<feature type="transmembrane region" description="Helical" evidence="10">
    <location>
        <begin position="249"/>
        <end position="266"/>
    </location>
</feature>
<keyword evidence="7 10" id="KW-1133">Transmembrane helix</keyword>
<dbReference type="GO" id="GO:0005886">
    <property type="term" value="C:plasma membrane"/>
    <property type="evidence" value="ECO:0007669"/>
    <property type="project" value="UniProtKB-SubCell"/>
</dbReference>
<feature type="domain" description="Cytochrome c-type biogenesis protein CcmF C-terminal" evidence="12">
    <location>
        <begin position="315"/>
        <end position="639"/>
    </location>
</feature>
<feature type="transmembrane region" description="Helical" evidence="10">
    <location>
        <begin position="393"/>
        <end position="413"/>
    </location>
</feature>
<evidence type="ECO:0000256" key="10">
    <source>
        <dbReference type="SAM" id="Phobius"/>
    </source>
</evidence>
<dbReference type="Proteomes" id="UP000518091">
    <property type="component" value="Unassembled WGS sequence"/>
</dbReference>
<reference evidence="14 16" key="1">
    <citation type="submission" date="2020-05" db="EMBL/GenBank/DDBJ databases">
        <title>Comparative genomic analysis of denitrifying bacteria from Halomonas genus.</title>
        <authorList>
            <person name="Wang L."/>
            <person name="Shao Z."/>
        </authorList>
    </citation>
    <scope>NUCLEOTIDE SEQUENCE [LARGE SCALE GENOMIC DNA]</scope>
    <source>
        <strain evidence="14 16">DSM 17331</strain>
    </source>
</reference>
<accession>A0A7W0AD79</accession>
<evidence type="ECO:0000256" key="1">
    <source>
        <dbReference type="ARBA" id="ARBA00004429"/>
    </source>
</evidence>
<keyword evidence="8 10" id="KW-0472">Membrane</keyword>
<organism evidence="13 15">
    <name type="scientific">Billgrantia kenyensis</name>
    <dbReference type="NCBI Taxonomy" id="321266"/>
    <lineage>
        <taxon>Bacteria</taxon>
        <taxon>Pseudomonadati</taxon>
        <taxon>Pseudomonadota</taxon>
        <taxon>Gammaproteobacteria</taxon>
        <taxon>Oceanospirillales</taxon>
        <taxon>Halomonadaceae</taxon>
        <taxon>Billgrantia</taxon>
    </lineage>
</organism>
<dbReference type="RefSeq" id="WP_181513508.1">
    <property type="nucleotide sequence ID" value="NZ_JABFUB010000004.1"/>
</dbReference>
<dbReference type="PANTHER" id="PTHR43653:SF1">
    <property type="entry name" value="CYTOCHROME C-TYPE BIOGENESIS PROTEIN CCMF"/>
    <property type="match status" value="1"/>
</dbReference>
<dbReference type="AlphaFoldDB" id="A0A7W0AD79"/>
<evidence type="ECO:0000313" key="16">
    <source>
        <dbReference type="Proteomes" id="UP000814353"/>
    </source>
</evidence>
<feature type="transmembrane region" description="Helical" evidence="10">
    <location>
        <begin position="177"/>
        <end position="197"/>
    </location>
</feature>
<dbReference type="EMBL" id="JABFUB010000004">
    <property type="protein sequence ID" value="MCG6661487.1"/>
    <property type="molecule type" value="Genomic_DNA"/>
</dbReference>
<dbReference type="PANTHER" id="PTHR43653">
    <property type="entry name" value="CYTOCHROME C ASSEMBLY PROTEIN-RELATED"/>
    <property type="match status" value="1"/>
</dbReference>
<evidence type="ECO:0000256" key="2">
    <source>
        <dbReference type="ARBA" id="ARBA00009186"/>
    </source>
</evidence>
<evidence type="ECO:0000313" key="15">
    <source>
        <dbReference type="Proteomes" id="UP000518091"/>
    </source>
</evidence>
<dbReference type="InterPro" id="IPR003568">
    <property type="entry name" value="Cyt_c_biogenesis_CcmF"/>
</dbReference>
<comment type="similarity">
    <text evidence="2">Belongs to the CcmF/CycK/Ccl1/NrfE/CcsA family.</text>
</comment>
<keyword evidence="13" id="KW-0456">Lyase</keyword>
<evidence type="ECO:0000256" key="4">
    <source>
        <dbReference type="ARBA" id="ARBA00022519"/>
    </source>
</evidence>
<keyword evidence="6" id="KW-0201">Cytochrome c-type biogenesis</keyword>
<evidence type="ECO:0000256" key="5">
    <source>
        <dbReference type="ARBA" id="ARBA00022692"/>
    </source>
</evidence>
<feature type="transmembrane region" description="Helical" evidence="10">
    <location>
        <begin position="489"/>
        <end position="511"/>
    </location>
</feature>
<dbReference type="GO" id="GO:0020037">
    <property type="term" value="F:heme binding"/>
    <property type="evidence" value="ECO:0007669"/>
    <property type="project" value="InterPro"/>
</dbReference>
<feature type="transmembrane region" description="Helical" evidence="10">
    <location>
        <begin position="449"/>
        <end position="468"/>
    </location>
</feature>
<dbReference type="InterPro" id="IPR032523">
    <property type="entry name" value="CcmF_C"/>
</dbReference>
<feature type="transmembrane region" description="Helical" evidence="10">
    <location>
        <begin position="6"/>
        <end position="26"/>
    </location>
</feature>
<feature type="domain" description="Cytochrome c assembly protein" evidence="11">
    <location>
        <begin position="89"/>
        <end position="295"/>
    </location>
</feature>
<gene>
    <name evidence="13" type="ORF">H1D44_03785</name>
    <name evidence="14" type="ORF">HOP48_07965</name>
</gene>
<dbReference type="InterPro" id="IPR003567">
    <property type="entry name" value="Cyt_c_biogenesis"/>
</dbReference>
<dbReference type="InterPro" id="IPR002541">
    <property type="entry name" value="Cyt_c_assembly"/>
</dbReference>
<keyword evidence="16" id="KW-1185">Reference proteome</keyword>
<keyword evidence="5 10" id="KW-0812">Transmembrane</keyword>
<feature type="transmembrane region" description="Helical" evidence="10">
    <location>
        <begin position="47"/>
        <end position="72"/>
    </location>
</feature>
<dbReference type="Pfam" id="PF01578">
    <property type="entry name" value="Cytochrom_C_asm"/>
    <property type="match status" value="1"/>
</dbReference>
<keyword evidence="3" id="KW-1003">Cell membrane</keyword>
<comment type="subcellular location">
    <subcellularLocation>
        <location evidence="1">Cell inner membrane</location>
        <topology evidence="1">Multi-pass membrane protein</topology>
    </subcellularLocation>
</comment>
<protein>
    <submittedName>
        <fullName evidence="13">Heme lyase CcmF/NrfE family subunit</fullName>
    </submittedName>
</protein>
<comment type="caution">
    <text evidence="13">The sequence shown here is derived from an EMBL/GenBank/DDBJ whole genome shotgun (WGS) entry which is preliminary data.</text>
</comment>
<keyword evidence="4" id="KW-0997">Cell inner membrane</keyword>
<sequence length="668" mass="73494">MVAELGNFALILALCLAVAQSILPLIGAQTGNARLMRTGRFLATGQLVFLTLSLGVLIWAFVVSDFTVRYVASHSSLSQPMIYKITAVWGGHEGSLLLWIFILGAWGAAVAYYSKSLPREMLARVLAVLGMVCVGFIAFTVLTSNPFERIVPGPSDGRGMNPLLQDPGMILHPPLLYMGYVGTAVVFAFAMAALLGGRLDAAWARWSRPWTTVAWVFLSLGIAVGSWWAYYELGWGGWWFWDPVENASFLPWLTATALIHSLAVTEKRGGFKVWSLMLAIITFALVVLAAFIVRSGVITSVHAFATDPERGVFILGMLTITLLGSLTVYAWRAPKVGLGGSFSWYSRESLLMANNVLLTVACIAVFIGTLYPLALDAFGLGKISVGPPYFDAVFAPLMLPLLLLVGLGPSVMWKQANPGETFRQLRWVLVVSIVAGGLWPLTMGAWRPLTALSLMLATWIILTALLDIHKRMGSSRQPLSARLRKVMRPSFMGMHLAHVGLALIVVAIAMVNTYEVERDVRMQPGETASAAGFDFTLLRMESVRGPNWDADQAVVEVNRNGRLVATLLPQRRYYDTQPQNPMHQASLHRAPTRDVYVSLGERLVGDAWSFRLYYKPYMFWMWTGAILLSLGGLLAACDKRYRLARRREVQSQQERDLAIGQASGVTSS</sequence>
<dbReference type="GO" id="GO:0015232">
    <property type="term" value="F:heme transmembrane transporter activity"/>
    <property type="evidence" value="ECO:0007669"/>
    <property type="project" value="InterPro"/>
</dbReference>
<feature type="transmembrane region" description="Helical" evidence="10">
    <location>
        <begin position="352"/>
        <end position="373"/>
    </location>
</feature>
<evidence type="ECO:0000256" key="8">
    <source>
        <dbReference type="ARBA" id="ARBA00023136"/>
    </source>
</evidence>
<dbReference type="GO" id="GO:0017004">
    <property type="term" value="P:cytochrome complex assembly"/>
    <property type="evidence" value="ECO:0007669"/>
    <property type="project" value="UniProtKB-KW"/>
</dbReference>
<dbReference type="NCBIfam" id="NF007691">
    <property type="entry name" value="PRK10369.1"/>
    <property type="match status" value="1"/>
</dbReference>
<evidence type="ECO:0000259" key="11">
    <source>
        <dbReference type="Pfam" id="PF01578"/>
    </source>
</evidence>
<evidence type="ECO:0000313" key="14">
    <source>
        <dbReference type="EMBL" id="MCG6661487.1"/>
    </source>
</evidence>